<evidence type="ECO:0000313" key="2">
    <source>
        <dbReference type="Proteomes" id="UP000729733"/>
    </source>
</evidence>
<gene>
    <name evidence="1" type="ORF">I4641_11730</name>
</gene>
<reference evidence="1" key="1">
    <citation type="journal article" date="2021" name="Antonie Van Leeuwenhoek">
        <title>Draft genome and description of Waterburya agarophytonicola gen. nov. sp. nov. (Pleurocapsales, Cyanobacteria): a seaweed symbiont.</title>
        <authorList>
            <person name="Bonthond G."/>
            <person name="Shalygin S."/>
            <person name="Bayer T."/>
            <person name="Weinberger F."/>
        </authorList>
    </citation>
    <scope>NUCLEOTIDE SEQUENCE</scope>
    <source>
        <strain evidence="1">KI4</strain>
    </source>
</reference>
<name>A0A964BQC1_9CYAN</name>
<dbReference type="RefSeq" id="WP_229640713.1">
    <property type="nucleotide sequence ID" value="NZ_JADWDC010000026.1"/>
</dbReference>
<sequence>MISTQSIQRYSISTIREEALNLLEIGLISLDQPLRILYEYLPAQYWNVIEGELERHDYLLRDRIIDLVGALYWNND</sequence>
<dbReference type="Proteomes" id="UP000729733">
    <property type="component" value="Unassembled WGS sequence"/>
</dbReference>
<dbReference type="Pfam" id="PF14217">
    <property type="entry name" value="DUF4327"/>
    <property type="match status" value="1"/>
</dbReference>
<protein>
    <submittedName>
        <fullName evidence="1">DUF4327 family protein</fullName>
    </submittedName>
</protein>
<organism evidence="1 2">
    <name type="scientific">Waterburya agarophytonicola KI4</name>
    <dbReference type="NCBI Taxonomy" id="2874699"/>
    <lineage>
        <taxon>Bacteria</taxon>
        <taxon>Bacillati</taxon>
        <taxon>Cyanobacteriota</taxon>
        <taxon>Cyanophyceae</taxon>
        <taxon>Pleurocapsales</taxon>
        <taxon>Hyellaceae</taxon>
        <taxon>Waterburya</taxon>
        <taxon>Waterburya agarophytonicola</taxon>
    </lineage>
</organism>
<dbReference type="AlphaFoldDB" id="A0A964BQC1"/>
<comment type="caution">
    <text evidence="1">The sequence shown here is derived from an EMBL/GenBank/DDBJ whole genome shotgun (WGS) entry which is preliminary data.</text>
</comment>
<dbReference type="EMBL" id="JADWDC010000026">
    <property type="protein sequence ID" value="MCC0177648.1"/>
    <property type="molecule type" value="Genomic_DNA"/>
</dbReference>
<accession>A0A964BQC1</accession>
<proteinExistence type="predicted"/>
<keyword evidence="2" id="KW-1185">Reference proteome</keyword>
<dbReference type="InterPro" id="IPR025477">
    <property type="entry name" value="DUF4327"/>
</dbReference>
<evidence type="ECO:0000313" key="1">
    <source>
        <dbReference type="EMBL" id="MCC0177648.1"/>
    </source>
</evidence>